<keyword evidence="3" id="KW-1185">Reference proteome</keyword>
<reference evidence="2 3" key="1">
    <citation type="submission" date="2019-11" db="EMBL/GenBank/DDBJ databases">
        <title>Whole genome sequence of Oryza granulata.</title>
        <authorList>
            <person name="Li W."/>
        </authorList>
    </citation>
    <scope>NUCLEOTIDE SEQUENCE [LARGE SCALE GENOMIC DNA]</scope>
    <source>
        <strain evidence="3">cv. Menghai</strain>
        <tissue evidence="2">Leaf</tissue>
    </source>
</reference>
<accession>A0A6G1EXF9</accession>
<dbReference type="AlphaFoldDB" id="A0A6G1EXF9"/>
<evidence type="ECO:0000313" key="2">
    <source>
        <dbReference type="EMBL" id="KAF0929358.1"/>
    </source>
</evidence>
<gene>
    <name evidence="2" type="ORF">E2562_021386</name>
</gene>
<feature type="compositionally biased region" description="Gly residues" evidence="1">
    <location>
        <begin position="118"/>
        <end position="129"/>
    </location>
</feature>
<sequence>MASTARVPVHFETTRGTAWLHLARGTSGQLAWPCEAWGTPGTEAARDARDVMAAHGTENAGRALGAVTMAACGASDDMAARGVGDARGRPGDDGATRGVGDGGGTTAAPTADVAAARGAGGVETTGGDR</sequence>
<evidence type="ECO:0000256" key="1">
    <source>
        <dbReference type="SAM" id="MobiDB-lite"/>
    </source>
</evidence>
<feature type="compositionally biased region" description="Basic and acidic residues" evidence="1">
    <location>
        <begin position="84"/>
        <end position="95"/>
    </location>
</feature>
<comment type="caution">
    <text evidence="2">The sequence shown here is derived from an EMBL/GenBank/DDBJ whole genome shotgun (WGS) entry which is preliminary data.</text>
</comment>
<feature type="compositionally biased region" description="Low complexity" evidence="1">
    <location>
        <begin position="106"/>
        <end position="117"/>
    </location>
</feature>
<dbReference type="Proteomes" id="UP000479710">
    <property type="component" value="Unassembled WGS sequence"/>
</dbReference>
<name>A0A6G1EXF9_9ORYZ</name>
<dbReference type="EMBL" id="SPHZ02000002">
    <property type="protein sequence ID" value="KAF0929358.1"/>
    <property type="molecule type" value="Genomic_DNA"/>
</dbReference>
<feature type="region of interest" description="Disordered" evidence="1">
    <location>
        <begin position="82"/>
        <end position="129"/>
    </location>
</feature>
<evidence type="ECO:0000313" key="3">
    <source>
        <dbReference type="Proteomes" id="UP000479710"/>
    </source>
</evidence>
<proteinExistence type="predicted"/>
<organism evidence="2 3">
    <name type="scientific">Oryza meyeriana var. granulata</name>
    <dbReference type="NCBI Taxonomy" id="110450"/>
    <lineage>
        <taxon>Eukaryota</taxon>
        <taxon>Viridiplantae</taxon>
        <taxon>Streptophyta</taxon>
        <taxon>Embryophyta</taxon>
        <taxon>Tracheophyta</taxon>
        <taxon>Spermatophyta</taxon>
        <taxon>Magnoliopsida</taxon>
        <taxon>Liliopsida</taxon>
        <taxon>Poales</taxon>
        <taxon>Poaceae</taxon>
        <taxon>BOP clade</taxon>
        <taxon>Oryzoideae</taxon>
        <taxon>Oryzeae</taxon>
        <taxon>Oryzinae</taxon>
        <taxon>Oryza</taxon>
        <taxon>Oryza meyeriana</taxon>
    </lineage>
</organism>
<protein>
    <submittedName>
        <fullName evidence="2">Uncharacterized protein</fullName>
    </submittedName>
</protein>